<accession>A0A1G7C0V7</accession>
<protein>
    <submittedName>
        <fullName evidence="3">Phosphotransferase enzyme family protein</fullName>
    </submittedName>
</protein>
<dbReference type="Proteomes" id="UP000198949">
    <property type="component" value="Unassembled WGS sequence"/>
</dbReference>
<dbReference type="SUPFAM" id="SSF56112">
    <property type="entry name" value="Protein kinase-like (PK-like)"/>
    <property type="match status" value="1"/>
</dbReference>
<name>A0A1G7C0V7_9ACTN</name>
<proteinExistence type="predicted"/>
<reference evidence="4" key="1">
    <citation type="submission" date="2016-10" db="EMBL/GenBank/DDBJ databases">
        <authorList>
            <person name="Varghese N."/>
            <person name="Submissions S."/>
        </authorList>
    </citation>
    <scope>NUCLEOTIDE SEQUENCE [LARGE SCALE GENOMIC DNA]</scope>
    <source>
        <strain evidence="4">CGMCC 4.3516</strain>
    </source>
</reference>
<evidence type="ECO:0000259" key="2">
    <source>
        <dbReference type="Pfam" id="PF01636"/>
    </source>
</evidence>
<evidence type="ECO:0000313" key="4">
    <source>
        <dbReference type="Proteomes" id="UP000198949"/>
    </source>
</evidence>
<dbReference type="AlphaFoldDB" id="A0A1G7C0V7"/>
<dbReference type="Gene3D" id="3.90.1200.10">
    <property type="match status" value="1"/>
</dbReference>
<keyword evidence="3" id="KW-0808">Transferase</keyword>
<sequence>MLKADEPYPVWKLTTDSGTWVVKVDKPWGDYVHGLADQSGQLEAAAWRAGVSMAEPHLVDPDSDLVWRPIGDDLLARATRFVEGAHPALPADPSLARWAGGTIAALERLAIPADLKGDFDFTVHSMTDWDEWLDQGVDLGVIDGPAARTLKDCAERTYELLDAVIAAPPVKLTMHRDFSSDNIMVTAEGPVLLDFDSAGPQAPWWELVSVAFSLAGPALGVVPPERASVEACVEGYLAAGGRLGPTDESAFVGTLAGRLSSTAYELWRACGHRGGSAELQAQFGGLLRASIPALHHQLDATAEWASWLRGRPSGLPRRGPVPPQHHQLKRRDRQAGGQRDASLDHRPVPAVIGRISRRALGLDIEPHVFDCLRHRVGTLDALALQLHVLLGDRAVGAGELADQRAVLLAGVPGGGSERPDRALLQRAAAVHALGDQ</sequence>
<dbReference type="EMBL" id="FNAD01000018">
    <property type="protein sequence ID" value="SDE32927.1"/>
    <property type="molecule type" value="Genomic_DNA"/>
</dbReference>
<evidence type="ECO:0000256" key="1">
    <source>
        <dbReference type="SAM" id="MobiDB-lite"/>
    </source>
</evidence>
<gene>
    <name evidence="3" type="ORF">SAMN05216270_11885</name>
</gene>
<organism evidence="3 4">
    <name type="scientific">Glycomyces harbinensis</name>
    <dbReference type="NCBI Taxonomy" id="58114"/>
    <lineage>
        <taxon>Bacteria</taxon>
        <taxon>Bacillati</taxon>
        <taxon>Actinomycetota</taxon>
        <taxon>Actinomycetes</taxon>
        <taxon>Glycomycetales</taxon>
        <taxon>Glycomycetaceae</taxon>
        <taxon>Glycomyces</taxon>
    </lineage>
</organism>
<evidence type="ECO:0000313" key="3">
    <source>
        <dbReference type="EMBL" id="SDE32927.1"/>
    </source>
</evidence>
<dbReference type="Pfam" id="PF01636">
    <property type="entry name" value="APH"/>
    <property type="match status" value="1"/>
</dbReference>
<dbReference type="InterPro" id="IPR002575">
    <property type="entry name" value="Aminoglycoside_PTrfase"/>
</dbReference>
<dbReference type="GO" id="GO:0016740">
    <property type="term" value="F:transferase activity"/>
    <property type="evidence" value="ECO:0007669"/>
    <property type="project" value="UniProtKB-KW"/>
</dbReference>
<feature type="domain" description="Aminoglycoside phosphotransferase" evidence="2">
    <location>
        <begin position="10"/>
        <end position="217"/>
    </location>
</feature>
<dbReference type="InterPro" id="IPR011009">
    <property type="entry name" value="Kinase-like_dom_sf"/>
</dbReference>
<keyword evidence="4" id="KW-1185">Reference proteome</keyword>
<feature type="region of interest" description="Disordered" evidence="1">
    <location>
        <begin position="313"/>
        <end position="343"/>
    </location>
</feature>
<dbReference type="STRING" id="58114.SAMN05216270_11885"/>